<evidence type="ECO:0000313" key="2">
    <source>
        <dbReference type="Proteomes" id="UP000805193"/>
    </source>
</evidence>
<dbReference type="Proteomes" id="UP000805193">
    <property type="component" value="Unassembled WGS sequence"/>
</dbReference>
<evidence type="ECO:0000313" key="1">
    <source>
        <dbReference type="EMBL" id="KAG0421772.1"/>
    </source>
</evidence>
<protein>
    <submittedName>
        <fullName evidence="1">Uncharacterized protein</fullName>
    </submittedName>
</protein>
<comment type="caution">
    <text evidence="1">The sequence shown here is derived from an EMBL/GenBank/DDBJ whole genome shotgun (WGS) entry which is preliminary data.</text>
</comment>
<reference evidence="1 2" key="1">
    <citation type="journal article" date="2020" name="Cell">
        <title>Large-Scale Comparative Analyses of Tick Genomes Elucidate Their Genetic Diversity and Vector Capacities.</title>
        <authorList>
            <consortium name="Tick Genome and Microbiome Consortium (TIGMIC)"/>
            <person name="Jia N."/>
            <person name="Wang J."/>
            <person name="Shi W."/>
            <person name="Du L."/>
            <person name="Sun Y."/>
            <person name="Zhan W."/>
            <person name="Jiang J.F."/>
            <person name="Wang Q."/>
            <person name="Zhang B."/>
            <person name="Ji P."/>
            <person name="Bell-Sakyi L."/>
            <person name="Cui X.M."/>
            <person name="Yuan T.T."/>
            <person name="Jiang B.G."/>
            <person name="Yang W.F."/>
            <person name="Lam T.T."/>
            <person name="Chang Q.C."/>
            <person name="Ding S.J."/>
            <person name="Wang X.J."/>
            <person name="Zhu J.G."/>
            <person name="Ruan X.D."/>
            <person name="Zhao L."/>
            <person name="Wei J.T."/>
            <person name="Ye R.Z."/>
            <person name="Que T.C."/>
            <person name="Du C.H."/>
            <person name="Zhou Y.H."/>
            <person name="Cheng J.X."/>
            <person name="Dai P.F."/>
            <person name="Guo W.B."/>
            <person name="Han X.H."/>
            <person name="Huang E.J."/>
            <person name="Li L.F."/>
            <person name="Wei W."/>
            <person name="Gao Y.C."/>
            <person name="Liu J.Z."/>
            <person name="Shao H.Z."/>
            <person name="Wang X."/>
            <person name="Wang C.C."/>
            <person name="Yang T.C."/>
            <person name="Huo Q.B."/>
            <person name="Li W."/>
            <person name="Chen H.Y."/>
            <person name="Chen S.E."/>
            <person name="Zhou L.G."/>
            <person name="Ni X.B."/>
            <person name="Tian J.H."/>
            <person name="Sheng Y."/>
            <person name="Liu T."/>
            <person name="Pan Y.S."/>
            <person name="Xia L.Y."/>
            <person name="Li J."/>
            <person name="Zhao F."/>
            <person name="Cao W.C."/>
        </authorList>
    </citation>
    <scope>NUCLEOTIDE SEQUENCE [LARGE SCALE GENOMIC DNA]</scope>
    <source>
        <strain evidence="1">Iper-2018</strain>
    </source>
</reference>
<sequence length="378" mass="42738">MTMSRQNLLAAAVALIEDESDDELDDIIALASIVSARTDRNRVPLYYEKVIDTYFDFEFMRLFRLSRETHAELAGRYEASAFYPDSVGGRPQISAEKTLLIVLSYLGTRATMYQIADRFDITESSVHLCIERVLNFLNGISAQIITWPDQESCRRSQAGFLRKTKGKGPHKTIGAIDGCHVEILRPTESPNSYYNRSKFHSIVLQGICDDQNRFIDVYIGFPGSAHDARILKESPVFEDAEAKCAGGYLLGDSAYPLLPYVMTPFKSSKAALPTWKTTYNMKHGQQRVTIENTFGLLEQRFQRMYLVDSASIRQCCLVVMGACVRHNLCNAERDFFDDLNNARPPDQVTNDDDHAIRPDDATRSLSERIREAIAKTEC</sequence>
<proteinExistence type="predicted"/>
<gene>
    <name evidence="1" type="ORF">HPB47_002366</name>
</gene>
<keyword evidence="2" id="KW-1185">Reference proteome</keyword>
<dbReference type="EMBL" id="JABSTQ010010321">
    <property type="protein sequence ID" value="KAG0421772.1"/>
    <property type="molecule type" value="Genomic_DNA"/>
</dbReference>
<organism evidence="1 2">
    <name type="scientific">Ixodes persulcatus</name>
    <name type="common">Taiga tick</name>
    <dbReference type="NCBI Taxonomy" id="34615"/>
    <lineage>
        <taxon>Eukaryota</taxon>
        <taxon>Metazoa</taxon>
        <taxon>Ecdysozoa</taxon>
        <taxon>Arthropoda</taxon>
        <taxon>Chelicerata</taxon>
        <taxon>Arachnida</taxon>
        <taxon>Acari</taxon>
        <taxon>Parasitiformes</taxon>
        <taxon>Ixodida</taxon>
        <taxon>Ixodoidea</taxon>
        <taxon>Ixodidae</taxon>
        <taxon>Ixodinae</taxon>
        <taxon>Ixodes</taxon>
    </lineage>
</organism>
<accession>A0AC60PLS2</accession>
<name>A0AC60PLS2_IXOPE</name>